<dbReference type="AlphaFoldDB" id="A0A511WM52"/>
<proteinExistence type="predicted"/>
<gene>
    <name evidence="1" type="ORF">HFA01_04760</name>
</gene>
<keyword evidence="2" id="KW-1185">Reference proteome</keyword>
<accession>A0A511WM52</accession>
<dbReference type="Proteomes" id="UP000321886">
    <property type="component" value="Unassembled WGS sequence"/>
</dbReference>
<reference evidence="1 2" key="1">
    <citation type="submission" date="2019-07" db="EMBL/GenBank/DDBJ databases">
        <title>Whole genome shotgun sequence of Halobacillus faecis NBRC 103569.</title>
        <authorList>
            <person name="Hosoyama A."/>
            <person name="Uohara A."/>
            <person name="Ohji S."/>
            <person name="Ichikawa N."/>
        </authorList>
    </citation>
    <scope>NUCLEOTIDE SEQUENCE [LARGE SCALE GENOMIC DNA]</scope>
    <source>
        <strain evidence="1 2">NBRC 103569</strain>
    </source>
</reference>
<protein>
    <submittedName>
        <fullName evidence="1">Uncharacterized protein</fullName>
    </submittedName>
</protein>
<organism evidence="1 2">
    <name type="scientific">Halobacillus faecis</name>
    <dbReference type="NCBI Taxonomy" id="360184"/>
    <lineage>
        <taxon>Bacteria</taxon>
        <taxon>Bacillati</taxon>
        <taxon>Bacillota</taxon>
        <taxon>Bacilli</taxon>
        <taxon>Bacillales</taxon>
        <taxon>Bacillaceae</taxon>
        <taxon>Halobacillus</taxon>
    </lineage>
</organism>
<comment type="caution">
    <text evidence="1">The sequence shown here is derived from an EMBL/GenBank/DDBJ whole genome shotgun (WGS) entry which is preliminary data.</text>
</comment>
<evidence type="ECO:0000313" key="1">
    <source>
        <dbReference type="EMBL" id="GEN52214.1"/>
    </source>
</evidence>
<dbReference type="EMBL" id="BJYD01000004">
    <property type="protein sequence ID" value="GEN52214.1"/>
    <property type="molecule type" value="Genomic_DNA"/>
</dbReference>
<sequence>MGTITAMARISQAMDTIMVKGRILLDMGTNMGIAHIRRAMDINKGMGATIPGMEGIITAMADFINPSLKKELSKGKGSFFYERTHKMLVQDL</sequence>
<evidence type="ECO:0000313" key="2">
    <source>
        <dbReference type="Proteomes" id="UP000321886"/>
    </source>
</evidence>
<name>A0A511WM52_9BACI</name>